<dbReference type="AlphaFoldDB" id="A0A9E9LW89"/>
<dbReference type="Gene3D" id="1.10.150.20">
    <property type="entry name" value="5' to 3' exonuclease, C-terminal subdomain"/>
    <property type="match status" value="1"/>
</dbReference>
<dbReference type="PANTHER" id="PTHR42646:SF2">
    <property type="entry name" value="5'-3' EXONUCLEASE FAMILY PROTEIN"/>
    <property type="match status" value="1"/>
</dbReference>
<dbReference type="SMART" id="SM00475">
    <property type="entry name" value="53EXOc"/>
    <property type="match status" value="1"/>
</dbReference>
<dbReference type="InterPro" id="IPR038969">
    <property type="entry name" value="FEN"/>
</dbReference>
<dbReference type="GO" id="GO:0003677">
    <property type="term" value="F:DNA binding"/>
    <property type="evidence" value="ECO:0007669"/>
    <property type="project" value="InterPro"/>
</dbReference>
<dbReference type="InterPro" id="IPR002421">
    <property type="entry name" value="5-3_exonuclease"/>
</dbReference>
<evidence type="ECO:0000256" key="1">
    <source>
        <dbReference type="ARBA" id="ARBA00022722"/>
    </source>
</evidence>
<dbReference type="EMBL" id="CP098242">
    <property type="protein sequence ID" value="WAW09994.1"/>
    <property type="molecule type" value="Genomic_DNA"/>
</dbReference>
<dbReference type="InterPro" id="IPR029060">
    <property type="entry name" value="PIN-like_dom_sf"/>
</dbReference>
<reference evidence="4" key="1">
    <citation type="journal article" date="2022" name="Front. Microbiol.">
        <title>New perspectives on an old grouping: The genomic and phenotypic variability of Oxalobacter formigenes and the implications for calcium oxalate stone prevention.</title>
        <authorList>
            <person name="Chmiel J.A."/>
            <person name="Carr C."/>
            <person name="Stuivenberg G.A."/>
            <person name="Venema R."/>
            <person name="Chanyi R.M."/>
            <person name="Al K.F."/>
            <person name="Giguere D."/>
            <person name="Say H."/>
            <person name="Akouris P.P."/>
            <person name="Dominguez Romero S.A."/>
            <person name="Kwong A."/>
            <person name="Tai V."/>
            <person name="Koval S.F."/>
            <person name="Razvi H."/>
            <person name="Bjazevic J."/>
            <person name="Burton J.P."/>
        </authorList>
    </citation>
    <scope>NUCLEOTIDE SEQUENCE</scope>
    <source>
        <strain evidence="4">WoOx3</strain>
    </source>
</reference>
<gene>
    <name evidence="4" type="ORF">NB640_12365</name>
</gene>
<feature type="domain" description="5'-3' exonuclease" evidence="3">
    <location>
        <begin position="5"/>
        <end position="248"/>
    </location>
</feature>
<dbReference type="SUPFAM" id="SSF47807">
    <property type="entry name" value="5' to 3' exonuclease, C-terminal subdomain"/>
    <property type="match status" value="1"/>
</dbReference>
<dbReference type="SUPFAM" id="SSF88723">
    <property type="entry name" value="PIN domain-like"/>
    <property type="match status" value="1"/>
</dbReference>
<dbReference type="Gene3D" id="3.40.50.1010">
    <property type="entry name" value="5'-nuclease"/>
    <property type="match status" value="1"/>
</dbReference>
<dbReference type="InterPro" id="IPR020046">
    <property type="entry name" value="5-3_exonucl_a-hlix_arch_N"/>
</dbReference>
<dbReference type="Proteomes" id="UP001156215">
    <property type="component" value="Chromosome"/>
</dbReference>
<name>A0A9E9LW89_9BURK</name>
<dbReference type="KEGG" id="ovb:NB640_12365"/>
<sequence length="253" mass="28276">MTSIVTLLLDSDIIAYKYASVSQKEFKWGNGATSVAIGDLEQAAKDMDTWISQLMLKFKADDVIVCLSCPSSEGFRIKLYPPYKANRAAVPRPALLNPLKDHLEENYRSYKRDTLEADDVMGILTTHPTLVKGEKIIVSTDKDMATLPGKFYNPDTYRLRKVSLDSADRFHLTQTLMGDTVDHYPGCPGVGIKTATALLKGKSGMEAWDAVVGAFKKKGLTEEDALVQARLARILRHTDYDFNKKEVILWEPK</sequence>
<dbReference type="GO" id="GO:0033567">
    <property type="term" value="P:DNA replication, Okazaki fragment processing"/>
    <property type="evidence" value="ECO:0007669"/>
    <property type="project" value="InterPro"/>
</dbReference>
<protein>
    <recommendedName>
        <fullName evidence="3">5'-3' exonuclease domain-containing protein</fullName>
    </recommendedName>
</protein>
<accession>A0A9E9LW89</accession>
<dbReference type="RefSeq" id="WP_269308997.1">
    <property type="nucleotide sequence ID" value="NZ_CP098242.1"/>
</dbReference>
<evidence type="ECO:0000256" key="2">
    <source>
        <dbReference type="ARBA" id="ARBA00022801"/>
    </source>
</evidence>
<dbReference type="InterPro" id="IPR036279">
    <property type="entry name" value="5-3_exonuclease_C_sf"/>
</dbReference>
<dbReference type="GO" id="GO:0008409">
    <property type="term" value="F:5'-3' exonuclease activity"/>
    <property type="evidence" value="ECO:0007669"/>
    <property type="project" value="InterPro"/>
</dbReference>
<evidence type="ECO:0000259" key="3">
    <source>
        <dbReference type="SMART" id="SM00475"/>
    </source>
</evidence>
<organism evidence="4 5">
    <name type="scientific">Oxalobacter vibrioformis</name>
    <dbReference type="NCBI Taxonomy" id="933080"/>
    <lineage>
        <taxon>Bacteria</taxon>
        <taxon>Pseudomonadati</taxon>
        <taxon>Pseudomonadota</taxon>
        <taxon>Betaproteobacteria</taxon>
        <taxon>Burkholderiales</taxon>
        <taxon>Oxalobacteraceae</taxon>
        <taxon>Oxalobacter</taxon>
    </lineage>
</organism>
<dbReference type="PANTHER" id="PTHR42646">
    <property type="entry name" value="FLAP ENDONUCLEASE XNI"/>
    <property type="match status" value="1"/>
</dbReference>
<evidence type="ECO:0000313" key="5">
    <source>
        <dbReference type="Proteomes" id="UP001156215"/>
    </source>
</evidence>
<evidence type="ECO:0000313" key="4">
    <source>
        <dbReference type="EMBL" id="WAW09994.1"/>
    </source>
</evidence>
<proteinExistence type="predicted"/>
<keyword evidence="2" id="KW-0378">Hydrolase</keyword>
<dbReference type="Pfam" id="PF02739">
    <property type="entry name" value="5_3_exonuc_N"/>
    <property type="match status" value="1"/>
</dbReference>
<keyword evidence="1" id="KW-0540">Nuclease</keyword>
<keyword evidence="5" id="KW-1185">Reference proteome</keyword>
<dbReference type="GO" id="GO:0017108">
    <property type="term" value="F:5'-flap endonuclease activity"/>
    <property type="evidence" value="ECO:0007669"/>
    <property type="project" value="InterPro"/>
</dbReference>